<name>A0A7L7LBC1_9BACT</name>
<proteinExistence type="predicted"/>
<reference evidence="1 2" key="1">
    <citation type="submission" date="2020-06" db="EMBL/GenBank/DDBJ databases">
        <authorList>
            <person name="Hwang Y.J."/>
        </authorList>
    </citation>
    <scope>NUCLEOTIDE SEQUENCE [LARGE SCALE GENOMIC DNA]</scope>
    <source>
        <strain evidence="1 2">KUDC8001</strain>
    </source>
</reference>
<dbReference type="RefSeq" id="WP_182412485.1">
    <property type="nucleotide sequence ID" value="NZ_CP055153.1"/>
</dbReference>
<evidence type="ECO:0000313" key="1">
    <source>
        <dbReference type="EMBL" id="QMU30027.1"/>
    </source>
</evidence>
<dbReference type="Proteomes" id="UP000514509">
    <property type="component" value="Chromosome"/>
</dbReference>
<dbReference type="KEGG" id="add:HUW48_19240"/>
<keyword evidence="2" id="KW-1185">Reference proteome</keyword>
<reference evidence="1 2" key="2">
    <citation type="submission" date="2020-08" db="EMBL/GenBank/DDBJ databases">
        <title>Adhaeribacter dokdonensis sp. nov., isolated from the rhizosphere of Elymus tsukushiensis, a plant native to the Dokdo Islands, Republic of Korea.</title>
        <authorList>
            <person name="Ghim S.Y."/>
        </authorList>
    </citation>
    <scope>NUCLEOTIDE SEQUENCE [LARGE SCALE GENOMIC DNA]</scope>
    <source>
        <strain evidence="1 2">KUDC8001</strain>
    </source>
</reference>
<accession>A0A7L7LBC1</accession>
<organism evidence="1 2">
    <name type="scientific">Adhaeribacter radiodurans</name>
    <dbReference type="NCBI Taxonomy" id="2745197"/>
    <lineage>
        <taxon>Bacteria</taxon>
        <taxon>Pseudomonadati</taxon>
        <taxon>Bacteroidota</taxon>
        <taxon>Cytophagia</taxon>
        <taxon>Cytophagales</taxon>
        <taxon>Hymenobacteraceae</taxon>
        <taxon>Adhaeribacter</taxon>
    </lineage>
</organism>
<dbReference type="EMBL" id="CP055153">
    <property type="protein sequence ID" value="QMU30027.1"/>
    <property type="molecule type" value="Genomic_DNA"/>
</dbReference>
<sequence>MLRFLTFTALFAILVFTNGCSEDDAPQVDCPNPSYINGLIQQVEAIETEVSTLQAQLPNAQGADRDAINVQIKGATNRQDTILKELSNYRHCL</sequence>
<protein>
    <submittedName>
        <fullName evidence="1">Uncharacterized protein</fullName>
    </submittedName>
</protein>
<evidence type="ECO:0000313" key="2">
    <source>
        <dbReference type="Proteomes" id="UP000514509"/>
    </source>
</evidence>
<dbReference type="AlphaFoldDB" id="A0A7L7LBC1"/>
<gene>
    <name evidence="1" type="ORF">HUW48_19240</name>
</gene>